<dbReference type="AlphaFoldDB" id="A0A172Q6I4"/>
<feature type="domain" description="HTH tetR-type" evidence="3">
    <location>
        <begin position="7"/>
        <end position="67"/>
    </location>
</feature>
<feature type="DNA-binding region" description="H-T-H motif" evidence="2">
    <location>
        <begin position="30"/>
        <end position="49"/>
    </location>
</feature>
<accession>A0A172Q6I4</accession>
<evidence type="ECO:0000256" key="1">
    <source>
        <dbReference type="ARBA" id="ARBA00023125"/>
    </source>
</evidence>
<sequence>MTDLRVLKTQKAIRESFINLVEEKGFLSLTVQDILNRALINRRTFYNYYMSKYHLADVMIAELVERYSALLDFSLGNRSQPLTVTQYADHMMNEFYDERRAILLLWNLPADHGDLYTQLRKLMKERFSAFLESKASDGDLVDFQAEMMLSIILSTFHYILEHNEHYTIVELNKQFQKLITNSFIPLGITPNKTE</sequence>
<dbReference type="RefSeq" id="WP_067061204.1">
    <property type="nucleotide sequence ID" value="NZ_CP014699.1"/>
</dbReference>
<dbReference type="InterPro" id="IPR009057">
    <property type="entry name" value="Homeodomain-like_sf"/>
</dbReference>
<evidence type="ECO:0000259" key="3">
    <source>
        <dbReference type="PROSITE" id="PS50977"/>
    </source>
</evidence>
<evidence type="ECO:0000313" key="5">
    <source>
        <dbReference type="Proteomes" id="UP000077317"/>
    </source>
</evidence>
<evidence type="ECO:0000256" key="2">
    <source>
        <dbReference type="PROSITE-ProRule" id="PRU00335"/>
    </source>
</evidence>
<dbReference type="InterPro" id="IPR001647">
    <property type="entry name" value="HTH_TetR"/>
</dbReference>
<dbReference type="EMBL" id="CP014699">
    <property type="protein sequence ID" value="AND79113.1"/>
    <property type="molecule type" value="Genomic_DNA"/>
</dbReference>
<evidence type="ECO:0000313" key="4">
    <source>
        <dbReference type="EMBL" id="AND79113.1"/>
    </source>
</evidence>
<keyword evidence="5" id="KW-1185">Reference proteome</keyword>
<proteinExistence type="predicted"/>
<dbReference type="SUPFAM" id="SSF46689">
    <property type="entry name" value="Homeodomain-like"/>
    <property type="match status" value="1"/>
</dbReference>
<organism evidence="4 5">
    <name type="scientific">Streptococcus pantholopis</name>
    <dbReference type="NCBI Taxonomy" id="1811193"/>
    <lineage>
        <taxon>Bacteria</taxon>
        <taxon>Bacillati</taxon>
        <taxon>Bacillota</taxon>
        <taxon>Bacilli</taxon>
        <taxon>Lactobacillales</taxon>
        <taxon>Streptococcaceae</taxon>
        <taxon>Streptococcus</taxon>
    </lineage>
</organism>
<dbReference type="PROSITE" id="PS50977">
    <property type="entry name" value="HTH_TETR_2"/>
    <property type="match status" value="1"/>
</dbReference>
<dbReference type="Proteomes" id="UP000077317">
    <property type="component" value="Chromosome"/>
</dbReference>
<protein>
    <recommendedName>
        <fullName evidence="3">HTH tetR-type domain-containing protein</fullName>
    </recommendedName>
</protein>
<dbReference type="OrthoDB" id="9810250at2"/>
<reference evidence="4 5" key="1">
    <citation type="journal article" date="2016" name="Int. J. Syst. Evol. Microbiol.">
        <title>Streptococcuspantholopis sp. nov., isolated from faeces of the Tibetan antelope (Pantholops hodgsonii).</title>
        <authorList>
            <person name="Bai X."/>
            <person name="Xiong Y."/>
            <person name="Lu S."/>
            <person name="Jin D."/>
            <person name="Lai X."/>
            <person name="Yang J."/>
            <person name="Niu L."/>
            <person name="Hu S."/>
            <person name="Meng X."/>
            <person name="Pu J."/>
            <person name="Ye C."/>
            <person name="Xu J."/>
        </authorList>
    </citation>
    <scope>NUCLEOTIDE SEQUENCE [LARGE SCALE GENOMIC DNA]</scope>
    <source>
        <strain evidence="4 5">TA 26</strain>
    </source>
</reference>
<dbReference type="PANTHER" id="PTHR43479">
    <property type="entry name" value="ACREF/ENVCD OPERON REPRESSOR-RELATED"/>
    <property type="match status" value="1"/>
</dbReference>
<dbReference type="GO" id="GO:0003677">
    <property type="term" value="F:DNA binding"/>
    <property type="evidence" value="ECO:0007669"/>
    <property type="project" value="UniProtKB-UniRule"/>
</dbReference>
<keyword evidence="1 2" id="KW-0238">DNA-binding</keyword>
<reference evidence="5" key="2">
    <citation type="submission" date="2016-03" db="EMBL/GenBank/DDBJ databases">
        <title>Streptococcus antelopensis sp. nov., isolated from the feces of the Tibetan antelope (Pantholops hodgsonii) in Hoh Xil National Nature Reserve, Qinghai, China.</title>
        <authorList>
            <person name="Bai X."/>
        </authorList>
    </citation>
    <scope>NUCLEOTIDE SEQUENCE [LARGE SCALE GENOMIC DNA]</scope>
    <source>
        <strain evidence="5">TA 26</strain>
    </source>
</reference>
<dbReference type="KEGG" id="spat:A0O21_03270"/>
<dbReference type="Gene3D" id="1.10.357.10">
    <property type="entry name" value="Tetracycline Repressor, domain 2"/>
    <property type="match status" value="1"/>
</dbReference>
<dbReference type="Pfam" id="PF00440">
    <property type="entry name" value="TetR_N"/>
    <property type="match status" value="1"/>
</dbReference>
<dbReference type="STRING" id="1811193.A0O21_03270"/>
<dbReference type="InterPro" id="IPR050624">
    <property type="entry name" value="HTH-type_Tx_Regulator"/>
</dbReference>
<gene>
    <name evidence="4" type="ORF">A0O21_03270</name>
</gene>
<name>A0A172Q6I4_9STRE</name>
<dbReference type="PANTHER" id="PTHR43479:SF7">
    <property type="entry name" value="TETR-FAMILY TRANSCRIPTIONAL REGULATOR"/>
    <property type="match status" value="1"/>
</dbReference>